<dbReference type="EMBL" id="JAQMWT010000670">
    <property type="protein sequence ID" value="KAJ8598581.1"/>
    <property type="molecule type" value="Genomic_DNA"/>
</dbReference>
<proteinExistence type="predicted"/>
<dbReference type="AlphaFoldDB" id="A0AAD7U5E0"/>
<sequence length="340" mass="38249">MERELALLASRARSPRAVELWRRVVAANPQDTAARCNLAALLPPEEAVEAYEAVVLMSPPEDQLEACHSNLAGLYVRLGQPARALEHCVGGREGRYNQNVALRQLGRQAEAVDASWEFVGRPKALVGRTVVCVKWGKKYDAGYVNRLYRAVSRHTDATRFVCFTDDARDVDAECKELPPQRFLRGWWLKAYLFSSEAGLEGRVLYVDLDTVVLGPLDEFFEVKTSSACVLGTDSLANERRDGGYNSSLMLWVAGNFGGLIYDLLSEDFFATLANAVYKFDHWLEMLFDDLPTFQDRLPGRVVDYVEDRLPPAGASIVVFPLHPKPHDLVDQVSWVRDNWR</sequence>
<gene>
    <name evidence="1" type="ORF">CTAYLR_001711</name>
</gene>
<accession>A0AAD7U5E0</accession>
<dbReference type="SUPFAM" id="SSF53448">
    <property type="entry name" value="Nucleotide-diphospho-sugar transferases"/>
    <property type="match status" value="1"/>
</dbReference>
<reference evidence="1" key="1">
    <citation type="submission" date="2023-01" db="EMBL/GenBank/DDBJ databases">
        <title>Metagenome sequencing of chrysophaentin producing Chrysophaeum taylorii.</title>
        <authorList>
            <person name="Davison J."/>
            <person name="Bewley C."/>
        </authorList>
    </citation>
    <scope>NUCLEOTIDE SEQUENCE</scope>
    <source>
        <strain evidence="1">NIES-1699</strain>
    </source>
</reference>
<dbReference type="SUPFAM" id="SSF48452">
    <property type="entry name" value="TPR-like"/>
    <property type="match status" value="1"/>
</dbReference>
<organism evidence="1 2">
    <name type="scientific">Chrysophaeum taylorii</name>
    <dbReference type="NCBI Taxonomy" id="2483200"/>
    <lineage>
        <taxon>Eukaryota</taxon>
        <taxon>Sar</taxon>
        <taxon>Stramenopiles</taxon>
        <taxon>Ochrophyta</taxon>
        <taxon>Pelagophyceae</taxon>
        <taxon>Pelagomonadales</taxon>
        <taxon>Pelagomonadaceae</taxon>
        <taxon>Chrysophaeum</taxon>
    </lineage>
</organism>
<name>A0AAD7U5E0_9STRA</name>
<comment type="caution">
    <text evidence="1">The sequence shown here is derived from an EMBL/GenBank/DDBJ whole genome shotgun (WGS) entry which is preliminary data.</text>
</comment>
<keyword evidence="2" id="KW-1185">Reference proteome</keyword>
<dbReference type="Proteomes" id="UP001230188">
    <property type="component" value="Unassembled WGS sequence"/>
</dbReference>
<evidence type="ECO:0000313" key="1">
    <source>
        <dbReference type="EMBL" id="KAJ8598581.1"/>
    </source>
</evidence>
<dbReference type="InterPro" id="IPR029044">
    <property type="entry name" value="Nucleotide-diphossugar_trans"/>
</dbReference>
<dbReference type="InterPro" id="IPR011990">
    <property type="entry name" value="TPR-like_helical_dom_sf"/>
</dbReference>
<evidence type="ECO:0000313" key="2">
    <source>
        <dbReference type="Proteomes" id="UP001230188"/>
    </source>
</evidence>
<protein>
    <submittedName>
        <fullName evidence="1">Uncharacterized protein</fullName>
    </submittedName>
</protein>
<dbReference type="Gene3D" id="1.25.40.10">
    <property type="entry name" value="Tetratricopeptide repeat domain"/>
    <property type="match status" value="1"/>
</dbReference>